<reference evidence="1 2" key="1">
    <citation type="submission" date="2016-12" db="EMBL/GenBank/DDBJ databases">
        <title>Complete genome sequence of Thauera chlorobenzoica, a Betaproteobacterium degrading haloaromatics anaerobically to CO2 and halides.</title>
        <authorList>
            <person name="Goris T."/>
            <person name="Mergelsberg M."/>
            <person name="Boll M."/>
        </authorList>
    </citation>
    <scope>NUCLEOTIDE SEQUENCE [LARGE SCALE GENOMIC DNA]</scope>
    <source>
        <strain evidence="1 2">3CB1</strain>
    </source>
</reference>
<gene>
    <name evidence="1" type="ORF">Tchl_1442</name>
</gene>
<keyword evidence="1" id="KW-0489">Methyltransferase</keyword>
<evidence type="ECO:0000313" key="2">
    <source>
        <dbReference type="Proteomes" id="UP000185739"/>
    </source>
</evidence>
<dbReference type="GO" id="GO:0032259">
    <property type="term" value="P:methylation"/>
    <property type="evidence" value="ECO:0007669"/>
    <property type="project" value="UniProtKB-KW"/>
</dbReference>
<dbReference type="AlphaFoldDB" id="A0A1H5Y9D7"/>
<protein>
    <submittedName>
        <fullName evidence="1">Methyltransferase-related protein</fullName>
    </submittedName>
</protein>
<keyword evidence="1" id="KW-0808">Transferase</keyword>
<evidence type="ECO:0000313" key="1">
    <source>
        <dbReference type="EMBL" id="APR04301.1"/>
    </source>
</evidence>
<dbReference type="RefSeq" id="WP_075147794.1">
    <property type="nucleotide sequence ID" value="NZ_CP018839.1"/>
</dbReference>
<keyword evidence="2" id="KW-1185">Reference proteome</keyword>
<dbReference type="Pfam" id="PF13489">
    <property type="entry name" value="Methyltransf_23"/>
    <property type="match status" value="1"/>
</dbReference>
<dbReference type="Gene3D" id="3.40.50.150">
    <property type="entry name" value="Vaccinia Virus protein VP39"/>
    <property type="match status" value="1"/>
</dbReference>
<accession>A0A1H5Y9D7</accession>
<dbReference type="Proteomes" id="UP000185739">
    <property type="component" value="Chromosome"/>
</dbReference>
<dbReference type="GO" id="GO:0008168">
    <property type="term" value="F:methyltransferase activity"/>
    <property type="evidence" value="ECO:0007669"/>
    <property type="project" value="UniProtKB-KW"/>
</dbReference>
<proteinExistence type="predicted"/>
<dbReference type="STRING" id="96773.Tchl_1442"/>
<dbReference type="InterPro" id="IPR029063">
    <property type="entry name" value="SAM-dependent_MTases_sf"/>
</dbReference>
<dbReference type="SUPFAM" id="SSF53335">
    <property type="entry name" value="S-adenosyl-L-methionine-dependent methyltransferases"/>
    <property type="match status" value="1"/>
</dbReference>
<sequence>MSLPASGPAPVCPVCLDAAPRLFIEVGARDYRRCVRCEATFLLPAQRPPVDAECAEYLLHRNDPADPGYRRFLARLAEPLCARLAPASAGLDYGCGPGPALADMLRGVGHTVRVYDPLFAPDAGVLAQRYDFVTCTEVVEHFHHPAAEFARLDALLRPGGWLGITTCFQTDDARFAGWHYRRDPTHVVFYRESTFRHLARRFGWRCHIPRKDVVLMHKPVAPGLFCGRVPAPE</sequence>
<name>A0A1H5Y9D7_9RHOO</name>
<organism evidence="1 2">
    <name type="scientific">Thauera chlorobenzoica</name>
    <dbReference type="NCBI Taxonomy" id="96773"/>
    <lineage>
        <taxon>Bacteria</taxon>
        <taxon>Pseudomonadati</taxon>
        <taxon>Pseudomonadota</taxon>
        <taxon>Betaproteobacteria</taxon>
        <taxon>Rhodocyclales</taxon>
        <taxon>Zoogloeaceae</taxon>
        <taxon>Thauera</taxon>
    </lineage>
</organism>
<dbReference type="OrthoDB" id="9816564at2"/>
<dbReference type="KEGG" id="tcl:Tchl_1442"/>
<dbReference type="EMBL" id="CP018839">
    <property type="protein sequence ID" value="APR04301.1"/>
    <property type="molecule type" value="Genomic_DNA"/>
</dbReference>